<dbReference type="InterPro" id="IPR013766">
    <property type="entry name" value="Thioredoxin_domain"/>
</dbReference>
<dbReference type="SUPFAM" id="SSF52833">
    <property type="entry name" value="Thioredoxin-like"/>
    <property type="match status" value="1"/>
</dbReference>
<dbReference type="PANTHER" id="PTHR45663:SF11">
    <property type="entry name" value="GEO12009P1"/>
    <property type="match status" value="1"/>
</dbReference>
<keyword evidence="3" id="KW-1185">Reference proteome</keyword>
<reference evidence="2" key="1">
    <citation type="journal article" date="2018" name="Int. J. Syst. Evol. Microbiol.">
        <title>Neptunicella marina gen. nov., sp. nov., isolated from surface seawater.</title>
        <authorList>
            <person name="Liu X."/>
            <person name="Lai Q."/>
            <person name="Du Y."/>
            <person name="Zhang X."/>
            <person name="Liu Z."/>
            <person name="Sun F."/>
            <person name="Shao Z."/>
        </authorList>
    </citation>
    <scope>NUCLEOTIDE SEQUENCE</scope>
    <source>
        <strain evidence="2">S27-2</strain>
    </source>
</reference>
<dbReference type="SUPFAM" id="SSF48452">
    <property type="entry name" value="TPR-like"/>
    <property type="match status" value="1"/>
</dbReference>
<dbReference type="Pfam" id="PF00085">
    <property type="entry name" value="Thioredoxin"/>
    <property type="match status" value="1"/>
</dbReference>
<dbReference type="EMBL" id="JACNEP010000023">
    <property type="protein sequence ID" value="MBC3767712.1"/>
    <property type="molecule type" value="Genomic_DNA"/>
</dbReference>
<dbReference type="GO" id="GO:0015035">
    <property type="term" value="F:protein-disulfide reductase activity"/>
    <property type="evidence" value="ECO:0007669"/>
    <property type="project" value="TreeGrafter"/>
</dbReference>
<dbReference type="PANTHER" id="PTHR45663">
    <property type="entry name" value="GEO12009P1"/>
    <property type="match status" value="1"/>
</dbReference>
<evidence type="ECO:0000313" key="3">
    <source>
        <dbReference type="Proteomes" id="UP000601768"/>
    </source>
</evidence>
<dbReference type="InterPro" id="IPR036249">
    <property type="entry name" value="Thioredoxin-like_sf"/>
</dbReference>
<dbReference type="RefSeq" id="WP_186508347.1">
    <property type="nucleotide sequence ID" value="NZ_JACNEP010000023.1"/>
</dbReference>
<proteinExistence type="predicted"/>
<dbReference type="InterPro" id="IPR011990">
    <property type="entry name" value="TPR-like_helical_dom_sf"/>
</dbReference>
<dbReference type="Pfam" id="PF14561">
    <property type="entry name" value="TPR_20"/>
    <property type="match status" value="1"/>
</dbReference>
<evidence type="ECO:0000259" key="1">
    <source>
        <dbReference type="PROSITE" id="PS51352"/>
    </source>
</evidence>
<comment type="caution">
    <text evidence="2">The sequence shown here is derived from an EMBL/GenBank/DDBJ whole genome shotgun (WGS) entry which is preliminary data.</text>
</comment>
<reference evidence="2" key="2">
    <citation type="submission" date="2020-08" db="EMBL/GenBank/DDBJ databases">
        <authorList>
            <person name="Lai Q."/>
        </authorList>
    </citation>
    <scope>NUCLEOTIDE SEQUENCE</scope>
    <source>
        <strain evidence="2">S27-2</strain>
    </source>
</reference>
<accession>A0A8J6J0E8</accession>
<dbReference type="Gene3D" id="1.25.40.10">
    <property type="entry name" value="Tetratricopeptide repeat domain"/>
    <property type="match status" value="2"/>
</dbReference>
<dbReference type="GO" id="GO:0006950">
    <property type="term" value="P:response to stress"/>
    <property type="evidence" value="ECO:0007669"/>
    <property type="project" value="UniProtKB-ARBA"/>
</dbReference>
<protein>
    <submittedName>
        <fullName evidence="2">Co-chaperone YbbN</fullName>
    </submittedName>
</protein>
<organism evidence="2 3">
    <name type="scientific">Neptunicella marina</name>
    <dbReference type="NCBI Taxonomy" id="2125989"/>
    <lineage>
        <taxon>Bacteria</taxon>
        <taxon>Pseudomonadati</taxon>
        <taxon>Pseudomonadota</taxon>
        <taxon>Gammaproteobacteria</taxon>
        <taxon>Alteromonadales</taxon>
        <taxon>Alteromonadaceae</taxon>
        <taxon>Neptunicella</taxon>
    </lineage>
</organism>
<feature type="domain" description="Thioredoxin" evidence="1">
    <location>
        <begin position="1"/>
        <end position="111"/>
    </location>
</feature>
<dbReference type="Pfam" id="PF14559">
    <property type="entry name" value="TPR_19"/>
    <property type="match status" value="1"/>
</dbReference>
<name>A0A8J6J0E8_9ALTE</name>
<evidence type="ECO:0000313" key="2">
    <source>
        <dbReference type="EMBL" id="MBC3767712.1"/>
    </source>
</evidence>
<dbReference type="Gene3D" id="3.40.30.10">
    <property type="entry name" value="Glutaredoxin"/>
    <property type="match status" value="1"/>
</dbReference>
<dbReference type="Proteomes" id="UP000601768">
    <property type="component" value="Unassembled WGS sequence"/>
</dbReference>
<dbReference type="PROSITE" id="PS51352">
    <property type="entry name" value="THIOREDOXIN_2"/>
    <property type="match status" value="1"/>
</dbReference>
<dbReference type="GO" id="GO:0005737">
    <property type="term" value="C:cytoplasm"/>
    <property type="evidence" value="ECO:0007669"/>
    <property type="project" value="TreeGrafter"/>
</dbReference>
<gene>
    <name evidence="2" type="ORF">H8B19_17675</name>
</gene>
<sequence>MQNNIVDITLDNFQQVMLEDSQHKLILVEFWQAGVEPCEQMAPLLANLAAEYAQSVILARVNCDEQQQVVMQFGVRSLPTVMLVKNGQPIDGAVGPQSEADLRELLCKHLPKPEELLLEQASATMEQGDLEQAAQLAKQAYDINSEHAPIKLLLADIYIQLGHIEPAKALLSTITMVDQDHNYQRLLGLIELAEQAADTPEIQALQQQLQSSPDNNEIKIQLAVQLQQAKRNEEALSLLFDVLKQDLNFGEARKFALDIINGLPAGDPLAGAYRRKIYSLLY</sequence>
<dbReference type="CDD" id="cd02956">
    <property type="entry name" value="ybbN"/>
    <property type="match status" value="1"/>
</dbReference>
<dbReference type="AlphaFoldDB" id="A0A8J6J0E8"/>